<evidence type="ECO:0008006" key="4">
    <source>
        <dbReference type="Google" id="ProtNLM"/>
    </source>
</evidence>
<name>A0A2N8U510_9BASI</name>
<gene>
    <name evidence="2" type="ORF">SRS1_11400</name>
</gene>
<dbReference type="EMBL" id="LT795054">
    <property type="protein sequence ID" value="SJX60086.1"/>
    <property type="molecule type" value="Genomic_DNA"/>
</dbReference>
<keyword evidence="1" id="KW-0732">Signal</keyword>
<feature type="chain" id="PRO_5014601689" description="Mig1 protein" evidence="1">
    <location>
        <begin position="23"/>
        <end position="161"/>
    </location>
</feature>
<evidence type="ECO:0000256" key="1">
    <source>
        <dbReference type="SAM" id="SignalP"/>
    </source>
</evidence>
<evidence type="ECO:0000313" key="2">
    <source>
        <dbReference type="EMBL" id="SJX60086.1"/>
    </source>
</evidence>
<accession>A0A2N8U510</accession>
<evidence type="ECO:0000313" key="3">
    <source>
        <dbReference type="Proteomes" id="UP000239563"/>
    </source>
</evidence>
<organism evidence="2 3">
    <name type="scientific">Sporisorium reilianum f. sp. reilianum</name>
    <dbReference type="NCBI Taxonomy" id="72559"/>
    <lineage>
        <taxon>Eukaryota</taxon>
        <taxon>Fungi</taxon>
        <taxon>Dikarya</taxon>
        <taxon>Basidiomycota</taxon>
        <taxon>Ustilaginomycotina</taxon>
        <taxon>Ustilaginomycetes</taxon>
        <taxon>Ustilaginales</taxon>
        <taxon>Ustilaginaceae</taxon>
        <taxon>Sporisorium</taxon>
    </lineage>
</organism>
<reference evidence="2 3" key="1">
    <citation type="submission" date="2017-02" db="EMBL/GenBank/DDBJ databases">
        <authorList>
            <person name="Peterson S.W."/>
        </authorList>
    </citation>
    <scope>NUCLEOTIDE SEQUENCE [LARGE SCALE GENOMIC DNA]</scope>
    <source>
        <strain evidence="2 3">SRS1_H2-8</strain>
    </source>
</reference>
<proteinExistence type="predicted"/>
<feature type="signal peptide" evidence="1">
    <location>
        <begin position="1"/>
        <end position="22"/>
    </location>
</feature>
<protein>
    <recommendedName>
        <fullName evidence="4">Mig1 protein</fullName>
    </recommendedName>
</protein>
<sequence>MKINNTLLVAAFALCSTVGVLSTSSTSGTWLPATPGDSWSDYCKPGGSKLNTYHACIQFEPKFFKNITKYHDFRAHLAPDLTGFAALYHGPDNGTGFDTDKYWFMLRSVTDDAGKVRVDCSHLAIWRAVYDGDRLVNSFAVHTDQKCGAEALVLPSFVWDD</sequence>
<dbReference type="AlphaFoldDB" id="A0A2N8U510"/>
<dbReference type="Proteomes" id="UP000239563">
    <property type="component" value="Chromosome I"/>
</dbReference>